<sequence length="187" mass="21877">MFAGAGSYSDNDLSLQRDGMAAFEALYKKYWYQLYCVACKYTASGPDAEELVQNLFEKIWRNRASLQVKNWGAFLTISLRNMAVDFHRQQAVKDRFIQNYQQPATTSDGETGIDQEQLMVLIETHLHELPEKTQTIFKLSRYEHKSVKEIAGHMQLTEKAVEYHITRSLKLLRRHLRNYLNTYFSLL</sequence>
<evidence type="ECO:0000259" key="6">
    <source>
        <dbReference type="Pfam" id="PF08281"/>
    </source>
</evidence>
<dbReference type="InterPro" id="IPR039425">
    <property type="entry name" value="RNA_pol_sigma-70-like"/>
</dbReference>
<dbReference type="STRING" id="550983.A4R26_23160"/>
<dbReference type="NCBIfam" id="TIGR02937">
    <property type="entry name" value="sigma70-ECF"/>
    <property type="match status" value="1"/>
</dbReference>
<dbReference type="InterPro" id="IPR007627">
    <property type="entry name" value="RNA_pol_sigma70_r2"/>
</dbReference>
<evidence type="ECO:0008006" key="9">
    <source>
        <dbReference type="Google" id="ProtNLM"/>
    </source>
</evidence>
<evidence type="ECO:0000256" key="2">
    <source>
        <dbReference type="ARBA" id="ARBA00023015"/>
    </source>
</evidence>
<accession>A0A1V9FI12</accession>
<protein>
    <recommendedName>
        <fullName evidence="9">RNA polymerase sigma-70 factor</fullName>
    </recommendedName>
</protein>
<keyword evidence="3" id="KW-0731">Sigma factor</keyword>
<evidence type="ECO:0000256" key="3">
    <source>
        <dbReference type="ARBA" id="ARBA00023082"/>
    </source>
</evidence>
<comment type="similarity">
    <text evidence="1">Belongs to the sigma-70 factor family. ECF subfamily.</text>
</comment>
<keyword evidence="4" id="KW-0804">Transcription</keyword>
<dbReference type="InterPro" id="IPR013324">
    <property type="entry name" value="RNA_pol_sigma_r3/r4-like"/>
</dbReference>
<evidence type="ECO:0000313" key="8">
    <source>
        <dbReference type="Proteomes" id="UP000192276"/>
    </source>
</evidence>
<evidence type="ECO:0000313" key="7">
    <source>
        <dbReference type="EMBL" id="OQP58003.1"/>
    </source>
</evidence>
<dbReference type="GO" id="GO:0016987">
    <property type="term" value="F:sigma factor activity"/>
    <property type="evidence" value="ECO:0007669"/>
    <property type="project" value="UniProtKB-KW"/>
</dbReference>
<comment type="caution">
    <text evidence="7">The sequence shown here is derived from an EMBL/GenBank/DDBJ whole genome shotgun (WGS) entry which is preliminary data.</text>
</comment>
<keyword evidence="2" id="KW-0805">Transcription regulation</keyword>
<feature type="domain" description="RNA polymerase sigma factor 70 region 4 type 2" evidence="6">
    <location>
        <begin position="122"/>
        <end position="172"/>
    </location>
</feature>
<keyword evidence="8" id="KW-1185">Reference proteome</keyword>
<dbReference type="Proteomes" id="UP000192276">
    <property type="component" value="Unassembled WGS sequence"/>
</dbReference>
<dbReference type="PANTHER" id="PTHR43133">
    <property type="entry name" value="RNA POLYMERASE ECF-TYPE SIGMA FACTO"/>
    <property type="match status" value="1"/>
</dbReference>
<dbReference type="GO" id="GO:0003677">
    <property type="term" value="F:DNA binding"/>
    <property type="evidence" value="ECO:0007669"/>
    <property type="project" value="InterPro"/>
</dbReference>
<dbReference type="OrthoDB" id="764619at2"/>
<name>A0A1V9FI12_9BACT</name>
<reference evidence="8" key="1">
    <citation type="submission" date="2016-04" db="EMBL/GenBank/DDBJ databases">
        <authorList>
            <person name="Chen L."/>
            <person name="Zhuang W."/>
            <person name="Wang G."/>
        </authorList>
    </citation>
    <scope>NUCLEOTIDE SEQUENCE [LARGE SCALE GENOMIC DNA]</scope>
    <source>
        <strain evidence="8">208</strain>
    </source>
</reference>
<dbReference type="SUPFAM" id="SSF88946">
    <property type="entry name" value="Sigma2 domain of RNA polymerase sigma factors"/>
    <property type="match status" value="1"/>
</dbReference>
<dbReference type="GO" id="GO:0006352">
    <property type="term" value="P:DNA-templated transcription initiation"/>
    <property type="evidence" value="ECO:0007669"/>
    <property type="project" value="InterPro"/>
</dbReference>
<dbReference type="NCBIfam" id="TIGR02985">
    <property type="entry name" value="Sig70_bacteroi1"/>
    <property type="match status" value="1"/>
</dbReference>
<dbReference type="Pfam" id="PF04542">
    <property type="entry name" value="Sigma70_r2"/>
    <property type="match status" value="1"/>
</dbReference>
<proteinExistence type="inferred from homology"/>
<dbReference type="Gene3D" id="1.10.1740.10">
    <property type="match status" value="1"/>
</dbReference>
<gene>
    <name evidence="7" type="ORF">A4R26_23160</name>
</gene>
<dbReference type="EMBL" id="LWBP01000189">
    <property type="protein sequence ID" value="OQP58003.1"/>
    <property type="molecule type" value="Genomic_DNA"/>
</dbReference>
<dbReference type="InterPro" id="IPR036388">
    <property type="entry name" value="WH-like_DNA-bd_sf"/>
</dbReference>
<dbReference type="InterPro" id="IPR014284">
    <property type="entry name" value="RNA_pol_sigma-70_dom"/>
</dbReference>
<dbReference type="InterPro" id="IPR013325">
    <property type="entry name" value="RNA_pol_sigma_r2"/>
</dbReference>
<organism evidence="7 8">
    <name type="scientific">Niastella populi</name>
    <dbReference type="NCBI Taxonomy" id="550983"/>
    <lineage>
        <taxon>Bacteria</taxon>
        <taxon>Pseudomonadati</taxon>
        <taxon>Bacteroidota</taxon>
        <taxon>Chitinophagia</taxon>
        <taxon>Chitinophagales</taxon>
        <taxon>Chitinophagaceae</taxon>
        <taxon>Niastella</taxon>
    </lineage>
</organism>
<feature type="domain" description="RNA polymerase sigma-70 region 2" evidence="5">
    <location>
        <begin position="26"/>
        <end position="91"/>
    </location>
</feature>
<dbReference type="SUPFAM" id="SSF88659">
    <property type="entry name" value="Sigma3 and sigma4 domains of RNA polymerase sigma factors"/>
    <property type="match status" value="1"/>
</dbReference>
<evidence type="ECO:0000259" key="5">
    <source>
        <dbReference type="Pfam" id="PF04542"/>
    </source>
</evidence>
<dbReference type="Pfam" id="PF08281">
    <property type="entry name" value="Sigma70_r4_2"/>
    <property type="match status" value="1"/>
</dbReference>
<dbReference type="PANTHER" id="PTHR43133:SF46">
    <property type="entry name" value="RNA POLYMERASE SIGMA-70 FACTOR ECF SUBFAMILY"/>
    <property type="match status" value="1"/>
</dbReference>
<evidence type="ECO:0000256" key="1">
    <source>
        <dbReference type="ARBA" id="ARBA00010641"/>
    </source>
</evidence>
<evidence type="ECO:0000256" key="4">
    <source>
        <dbReference type="ARBA" id="ARBA00023163"/>
    </source>
</evidence>
<dbReference type="InterPro" id="IPR014327">
    <property type="entry name" value="RNA_pol_sigma70_bacteroid"/>
</dbReference>
<dbReference type="AlphaFoldDB" id="A0A1V9FI12"/>
<dbReference type="Gene3D" id="1.10.10.10">
    <property type="entry name" value="Winged helix-like DNA-binding domain superfamily/Winged helix DNA-binding domain"/>
    <property type="match status" value="1"/>
</dbReference>
<dbReference type="InterPro" id="IPR013249">
    <property type="entry name" value="RNA_pol_sigma70_r4_t2"/>
</dbReference>